<feature type="domain" description="GH18" evidence="11">
    <location>
        <begin position="24"/>
        <end position="398"/>
    </location>
</feature>
<evidence type="ECO:0000256" key="5">
    <source>
        <dbReference type="ARBA" id="ARBA00023157"/>
    </source>
</evidence>
<keyword evidence="3 9" id="KW-0732">Signal</keyword>
<dbReference type="Pfam" id="PF01607">
    <property type="entry name" value="CBM_14"/>
    <property type="match status" value="3"/>
</dbReference>
<feature type="compositionally biased region" description="Polar residues" evidence="8">
    <location>
        <begin position="407"/>
        <end position="416"/>
    </location>
</feature>
<accession>A0A8B8CII9</accession>
<dbReference type="InterPro" id="IPR017853">
    <property type="entry name" value="GH"/>
</dbReference>
<feature type="region of interest" description="Disordered" evidence="8">
    <location>
        <begin position="627"/>
        <end position="692"/>
    </location>
</feature>
<name>A0A8B8CII9_CRAVI</name>
<organism evidence="12 13">
    <name type="scientific">Crassostrea virginica</name>
    <name type="common">Eastern oyster</name>
    <dbReference type="NCBI Taxonomy" id="6565"/>
    <lineage>
        <taxon>Eukaryota</taxon>
        <taxon>Metazoa</taxon>
        <taxon>Spiralia</taxon>
        <taxon>Lophotrochozoa</taxon>
        <taxon>Mollusca</taxon>
        <taxon>Bivalvia</taxon>
        <taxon>Autobranchia</taxon>
        <taxon>Pteriomorphia</taxon>
        <taxon>Ostreida</taxon>
        <taxon>Ostreoidea</taxon>
        <taxon>Ostreidae</taxon>
        <taxon>Crassostrea</taxon>
    </lineage>
</organism>
<dbReference type="SUPFAM" id="SSF57625">
    <property type="entry name" value="Invertebrate chitin-binding proteins"/>
    <property type="match status" value="3"/>
</dbReference>
<keyword evidence="2" id="KW-0147">Chitin-binding</keyword>
<dbReference type="InterPro" id="IPR029070">
    <property type="entry name" value="Chitinase_insertion_sf"/>
</dbReference>
<feature type="chain" id="PRO_5034402391" evidence="9">
    <location>
        <begin position="23"/>
        <end position="748"/>
    </location>
</feature>
<dbReference type="GO" id="GO:0004568">
    <property type="term" value="F:chitinase activity"/>
    <property type="evidence" value="ECO:0007669"/>
    <property type="project" value="UniProtKB-ARBA"/>
</dbReference>
<feature type="region of interest" description="Disordered" evidence="8">
    <location>
        <begin position="554"/>
        <end position="575"/>
    </location>
</feature>
<dbReference type="CDD" id="cd02872">
    <property type="entry name" value="GH18_chitolectin_chitotriosidase"/>
    <property type="match status" value="1"/>
</dbReference>
<feature type="region of interest" description="Disordered" evidence="8">
    <location>
        <begin position="397"/>
        <end position="456"/>
    </location>
</feature>
<dbReference type="SUPFAM" id="SSF54556">
    <property type="entry name" value="Chitinase insertion domain"/>
    <property type="match status" value="1"/>
</dbReference>
<dbReference type="PROSITE" id="PS50940">
    <property type="entry name" value="CHIT_BIND_II"/>
    <property type="match status" value="3"/>
</dbReference>
<dbReference type="PROSITE" id="PS01095">
    <property type="entry name" value="GH18_1"/>
    <property type="match status" value="1"/>
</dbReference>
<dbReference type="SMART" id="SM00494">
    <property type="entry name" value="ChtBD2"/>
    <property type="match status" value="3"/>
</dbReference>
<dbReference type="PANTHER" id="PTHR11177">
    <property type="entry name" value="CHITINASE"/>
    <property type="match status" value="1"/>
</dbReference>
<reference evidence="13" key="1">
    <citation type="submission" date="2025-08" db="UniProtKB">
        <authorList>
            <consortium name="RefSeq"/>
        </authorList>
    </citation>
    <scope>IDENTIFICATION</scope>
    <source>
        <tissue evidence="13">Whole sample</tissue>
    </source>
</reference>
<feature type="compositionally biased region" description="Polar residues" evidence="8">
    <location>
        <begin position="627"/>
        <end position="638"/>
    </location>
</feature>
<comment type="similarity">
    <text evidence="1">Belongs to the glycosyl hydrolase 18 family. Chitinase class II subfamily.</text>
</comment>
<dbReference type="GO" id="GO:0006032">
    <property type="term" value="P:chitin catabolic process"/>
    <property type="evidence" value="ECO:0007669"/>
    <property type="project" value="TreeGrafter"/>
</dbReference>
<dbReference type="Gene3D" id="3.20.20.80">
    <property type="entry name" value="Glycosidases"/>
    <property type="match status" value="1"/>
</dbReference>
<feature type="compositionally biased region" description="Low complexity" evidence="8">
    <location>
        <begin position="554"/>
        <end position="571"/>
    </location>
</feature>
<proteinExistence type="inferred from homology"/>
<evidence type="ECO:0000259" key="11">
    <source>
        <dbReference type="PROSITE" id="PS51910"/>
    </source>
</evidence>
<evidence type="ECO:0000256" key="4">
    <source>
        <dbReference type="ARBA" id="ARBA00022801"/>
    </source>
</evidence>
<gene>
    <name evidence="13" type="primary">LOC111119603</name>
</gene>
<dbReference type="RefSeq" id="XP_022315648.1">
    <property type="nucleotide sequence ID" value="XM_022459940.1"/>
</dbReference>
<dbReference type="Proteomes" id="UP000694844">
    <property type="component" value="Chromosome 2"/>
</dbReference>
<dbReference type="InterPro" id="IPR002557">
    <property type="entry name" value="Chitin-bd_dom"/>
</dbReference>
<dbReference type="PANTHER" id="PTHR11177:SF317">
    <property type="entry name" value="CHITINASE 12-RELATED"/>
    <property type="match status" value="1"/>
</dbReference>
<evidence type="ECO:0000256" key="9">
    <source>
        <dbReference type="SAM" id="SignalP"/>
    </source>
</evidence>
<feature type="compositionally biased region" description="Low complexity" evidence="8">
    <location>
        <begin position="639"/>
        <end position="688"/>
    </location>
</feature>
<feature type="domain" description="Chitin-binding type-2" evidence="10">
    <location>
        <begin position="693"/>
        <end position="748"/>
    </location>
</feature>
<evidence type="ECO:0000313" key="13">
    <source>
        <dbReference type="RefSeq" id="XP_022315648.1"/>
    </source>
</evidence>
<keyword evidence="4 7" id="KW-0378">Hydrolase</keyword>
<dbReference type="InterPro" id="IPR001223">
    <property type="entry name" value="Glyco_hydro18_cat"/>
</dbReference>
<keyword evidence="5" id="KW-1015">Disulfide bond</keyword>
<evidence type="ECO:0000256" key="1">
    <source>
        <dbReference type="ARBA" id="ARBA00009121"/>
    </source>
</evidence>
<dbReference type="InterPro" id="IPR011583">
    <property type="entry name" value="Chitinase_II/V-like_cat"/>
</dbReference>
<evidence type="ECO:0000256" key="7">
    <source>
        <dbReference type="RuleBase" id="RU000489"/>
    </source>
</evidence>
<dbReference type="KEGG" id="cvn:111119603"/>
<dbReference type="SMART" id="SM00636">
    <property type="entry name" value="Glyco_18"/>
    <property type="match status" value="1"/>
</dbReference>
<dbReference type="GO" id="GO:0005576">
    <property type="term" value="C:extracellular region"/>
    <property type="evidence" value="ECO:0007669"/>
    <property type="project" value="InterPro"/>
</dbReference>
<evidence type="ECO:0000313" key="12">
    <source>
        <dbReference type="Proteomes" id="UP000694844"/>
    </source>
</evidence>
<feature type="signal peptide" evidence="9">
    <location>
        <begin position="1"/>
        <end position="22"/>
    </location>
</feature>
<feature type="compositionally biased region" description="Low complexity" evidence="8">
    <location>
        <begin position="417"/>
        <end position="431"/>
    </location>
</feature>
<dbReference type="Gene3D" id="2.170.140.10">
    <property type="entry name" value="Chitin binding domain"/>
    <property type="match status" value="3"/>
</dbReference>
<dbReference type="GeneID" id="111119603"/>
<dbReference type="PROSITE" id="PS51910">
    <property type="entry name" value="GH18_2"/>
    <property type="match status" value="1"/>
</dbReference>
<dbReference type="SUPFAM" id="SSF51445">
    <property type="entry name" value="(Trans)glycosidases"/>
    <property type="match status" value="1"/>
</dbReference>
<dbReference type="FunFam" id="3.20.20.80:FF:000007">
    <property type="entry name" value="Acidic mammalian chitinase"/>
    <property type="match status" value="1"/>
</dbReference>
<dbReference type="Gene3D" id="3.10.50.10">
    <property type="match status" value="1"/>
</dbReference>
<evidence type="ECO:0000256" key="2">
    <source>
        <dbReference type="ARBA" id="ARBA00022669"/>
    </source>
</evidence>
<protein>
    <submittedName>
        <fullName evidence="13">Acidic mammalian chitinase-like isoform X1</fullName>
    </submittedName>
</protein>
<keyword evidence="6 7" id="KW-0326">Glycosidase</keyword>
<dbReference type="InterPro" id="IPR036508">
    <property type="entry name" value="Chitin-bd_dom_sf"/>
</dbReference>
<evidence type="ECO:0000256" key="6">
    <source>
        <dbReference type="ARBA" id="ARBA00023295"/>
    </source>
</evidence>
<evidence type="ECO:0000256" key="8">
    <source>
        <dbReference type="SAM" id="MobiDB-lite"/>
    </source>
</evidence>
<evidence type="ECO:0000256" key="3">
    <source>
        <dbReference type="ARBA" id="ARBA00022729"/>
    </source>
</evidence>
<dbReference type="InterPro" id="IPR050314">
    <property type="entry name" value="Glycosyl_Hydrlase_18"/>
</dbReference>
<feature type="domain" description="Chitin-binding type-2" evidence="10">
    <location>
        <begin position="571"/>
        <end position="627"/>
    </location>
</feature>
<dbReference type="AlphaFoldDB" id="A0A8B8CII9"/>
<evidence type="ECO:0000259" key="10">
    <source>
        <dbReference type="PROSITE" id="PS50940"/>
    </source>
</evidence>
<dbReference type="Pfam" id="PF00704">
    <property type="entry name" value="Glyco_hydro_18"/>
    <property type="match status" value="1"/>
</dbReference>
<feature type="domain" description="Chitin-binding type-2" evidence="10">
    <location>
        <begin position="457"/>
        <end position="514"/>
    </location>
</feature>
<sequence length="748" mass="80427">MAGLKDLITILLVCSLANIGETKYKMVCYYTNWSQYRNGVGKFFPPDIDPHLCTHIVYAFGKLVGNKITNFEWNDNDEYNNLYKQVNDLKMKNPALKTLLAMGGWTAGSLAYSNMASTFENRKEFIESSISWLRKYDFDGLDMDWEYPANRDGKPYDKENFALLCKETREAFNNEAAATGKDRLLFTSAVGAGRSVIDSAYDVPAMAEYMDFICLMTYDLHGSWESVTGLHAGLYASNNDPDKTLNVASAAEYWHQKGAPREKLIIGLATYGRSFTLVDSSQHGVGAPVSGAGLAGPYTREKGVLSYYEICEMQRSGQGVTYRDPVAKVPYFVNPNTKLWVGFDDEASLLAKLTELIIKDGYGGAMTWSLPLDDFTGTICGEGKYPLISLMKKTLDDASGGGPVNPPSTNSPVTDSPTAAPTNAPSTNAPPTNAPPTKAPVTTQAPVVTTESGGGSESVCAQASNGFVFPNANECTSFYQCVHGKAVKISCQPGLYFNVKTSNCDWPSNVDCSLIVTTHAPVTSATTTSSPKTTAPATLAPTTLAPTTLAPTTIAHTSTTPTKSPTTPTPTGVCTHDGTVRDPTDCSKYYLCWDGVVLRPAKSCPEGKLFRSDTKVCDRPELVNCNADSSSTASPTIQATTAKPTTLKPTTEKPTTAKPTTEKPTTTTAKPTTVKPTTTQPPSTTAKPTPAPEISCANNEGKLFPNPTDCTKYIQCVHGSPLTRPCTPGLHFSPTSLTCTWAYLAGCQ</sequence>
<dbReference type="GO" id="GO:0008061">
    <property type="term" value="F:chitin binding"/>
    <property type="evidence" value="ECO:0007669"/>
    <property type="project" value="UniProtKB-KW"/>
</dbReference>
<keyword evidence="12" id="KW-1185">Reference proteome</keyword>
<dbReference type="FunFam" id="3.10.50.10:FF:000001">
    <property type="entry name" value="Chitinase 3-like 1"/>
    <property type="match status" value="1"/>
</dbReference>
<dbReference type="GO" id="GO:0005975">
    <property type="term" value="P:carbohydrate metabolic process"/>
    <property type="evidence" value="ECO:0007669"/>
    <property type="project" value="InterPro"/>
</dbReference>
<dbReference type="OrthoDB" id="73875at2759"/>
<feature type="compositionally biased region" description="Low complexity" evidence="8">
    <location>
        <begin position="439"/>
        <end position="450"/>
    </location>
</feature>
<dbReference type="InterPro" id="IPR001579">
    <property type="entry name" value="Glyco_hydro_18_chit_AS"/>
</dbReference>